<proteinExistence type="predicted"/>
<reference evidence="1 2" key="1">
    <citation type="journal article" date="2017" name="Mol. Plant">
        <title>The Genome of Medicinal Plant Macleaya cordata Provides New Insights into Benzylisoquinoline Alkaloids Metabolism.</title>
        <authorList>
            <person name="Liu X."/>
            <person name="Liu Y."/>
            <person name="Huang P."/>
            <person name="Ma Y."/>
            <person name="Qing Z."/>
            <person name="Tang Q."/>
            <person name="Cao H."/>
            <person name="Cheng P."/>
            <person name="Zheng Y."/>
            <person name="Yuan Z."/>
            <person name="Zhou Y."/>
            <person name="Liu J."/>
            <person name="Tang Z."/>
            <person name="Zhuo Y."/>
            <person name="Zhang Y."/>
            <person name="Yu L."/>
            <person name="Huang J."/>
            <person name="Yang P."/>
            <person name="Peng Q."/>
            <person name="Zhang J."/>
            <person name="Jiang W."/>
            <person name="Zhang Z."/>
            <person name="Lin K."/>
            <person name="Ro D.K."/>
            <person name="Chen X."/>
            <person name="Xiong X."/>
            <person name="Shang Y."/>
            <person name="Huang S."/>
            <person name="Zeng J."/>
        </authorList>
    </citation>
    <scope>NUCLEOTIDE SEQUENCE [LARGE SCALE GENOMIC DNA]</scope>
    <source>
        <strain evidence="2">cv. BLH2017</strain>
        <tissue evidence="1">Root</tissue>
    </source>
</reference>
<dbReference type="PANTHER" id="PTHR33626">
    <property type="entry name" value="ZGC:158463"/>
    <property type="match status" value="1"/>
</dbReference>
<sequence length="83" mass="8807">MGGGAWPFLVGGAIYLVCDGDRSLQVLVFNEEFLVSASHQLALTTSLPFVHIAPRSYRLNGPVKCSDCCDAGGSPLATSREVH</sequence>
<dbReference type="Proteomes" id="UP000195402">
    <property type="component" value="Unassembled WGS sequence"/>
</dbReference>
<dbReference type="OrthoDB" id="1932795at2759"/>
<accession>A0A200QK37</accession>
<protein>
    <submittedName>
        <fullName evidence="1">Uncharacterized protein</fullName>
    </submittedName>
</protein>
<dbReference type="EMBL" id="MVGT01001834">
    <property type="protein sequence ID" value="OVA10791.1"/>
    <property type="molecule type" value="Genomic_DNA"/>
</dbReference>
<keyword evidence="2" id="KW-1185">Reference proteome</keyword>
<gene>
    <name evidence="1" type="ORF">BVC80_7377g1</name>
</gene>
<comment type="caution">
    <text evidence="1">The sequence shown here is derived from an EMBL/GenBank/DDBJ whole genome shotgun (WGS) entry which is preliminary data.</text>
</comment>
<dbReference type="PANTHER" id="PTHR33626:SF2">
    <property type="match status" value="1"/>
</dbReference>
<dbReference type="InParanoid" id="A0A200QK37"/>
<dbReference type="AlphaFoldDB" id="A0A200QK37"/>
<evidence type="ECO:0000313" key="1">
    <source>
        <dbReference type="EMBL" id="OVA10791.1"/>
    </source>
</evidence>
<evidence type="ECO:0000313" key="2">
    <source>
        <dbReference type="Proteomes" id="UP000195402"/>
    </source>
</evidence>
<organism evidence="1 2">
    <name type="scientific">Macleaya cordata</name>
    <name type="common">Five-seeded plume-poppy</name>
    <name type="synonym">Bocconia cordata</name>
    <dbReference type="NCBI Taxonomy" id="56857"/>
    <lineage>
        <taxon>Eukaryota</taxon>
        <taxon>Viridiplantae</taxon>
        <taxon>Streptophyta</taxon>
        <taxon>Embryophyta</taxon>
        <taxon>Tracheophyta</taxon>
        <taxon>Spermatophyta</taxon>
        <taxon>Magnoliopsida</taxon>
        <taxon>Ranunculales</taxon>
        <taxon>Papaveraceae</taxon>
        <taxon>Papaveroideae</taxon>
        <taxon>Macleaya</taxon>
    </lineage>
</organism>
<name>A0A200QK37_MACCD</name>